<keyword evidence="2" id="KW-0472">Membrane</keyword>
<evidence type="ECO:0000313" key="4">
    <source>
        <dbReference type="Proteomes" id="UP000014541"/>
    </source>
</evidence>
<dbReference type="eggNOG" id="ENOG5031CY4">
    <property type="taxonomic scope" value="Bacteria"/>
</dbReference>
<dbReference type="HOGENOM" id="CLU_1447047_0_0_12"/>
<dbReference type="PATRIC" id="fig|1125699.3.peg.1207"/>
<evidence type="ECO:0000256" key="2">
    <source>
        <dbReference type="SAM" id="Phobius"/>
    </source>
</evidence>
<accession>S3KF51</accession>
<dbReference type="OrthoDB" id="362779at2"/>
<evidence type="ECO:0000313" key="3">
    <source>
        <dbReference type="EMBL" id="EPF30862.1"/>
    </source>
</evidence>
<sequence length="205" mass="22817">MNGNEHKPASGIEKNAGTDNENIGKKTPKAVPEEELVFYYNRAERLERAGENVRRYYDGTAPKPPKGLFKALVHTKQSRVMLFAVVLSALVVLAVTFLTGKTDSQSANGVRFSLSAFSFEDSVYVSVKFSPEKNAASDGTVFKNIVFSALDNDKKTLISQKIWLIYGGNETYCRTIFADYDIVYVQADIEAEDKKLTLLTKVVQK</sequence>
<keyword evidence="2" id="KW-0812">Transmembrane</keyword>
<proteinExistence type="predicted"/>
<reference evidence="3 4" key="1">
    <citation type="submission" date="2013-04" db="EMBL/GenBank/DDBJ databases">
        <title>The Genome Sequence of Treponema maltophilum ATCC 51939.</title>
        <authorList>
            <consortium name="The Broad Institute Genomics Platform"/>
            <person name="Earl A."/>
            <person name="Ward D."/>
            <person name="Feldgarden M."/>
            <person name="Gevers D."/>
            <person name="Leonetti C."/>
            <person name="Blanton J.M."/>
            <person name="Dewhirst F.E."/>
            <person name="Izard J."/>
            <person name="Walker B."/>
            <person name="Young S."/>
            <person name="Zeng Q."/>
            <person name="Gargeya S."/>
            <person name="Fitzgerald M."/>
            <person name="Haas B."/>
            <person name="Abouelleil A."/>
            <person name="Allen A.W."/>
            <person name="Alvarado L."/>
            <person name="Arachchi H.M."/>
            <person name="Berlin A.M."/>
            <person name="Chapman S.B."/>
            <person name="Gainer-Dewar J."/>
            <person name="Goldberg J."/>
            <person name="Griggs A."/>
            <person name="Gujja S."/>
            <person name="Hansen M."/>
            <person name="Howarth C."/>
            <person name="Imamovic A."/>
            <person name="Ireland A."/>
            <person name="Larimer J."/>
            <person name="McCowan C."/>
            <person name="Murphy C."/>
            <person name="Pearson M."/>
            <person name="Poon T.W."/>
            <person name="Priest M."/>
            <person name="Roberts A."/>
            <person name="Saif S."/>
            <person name="Shea T."/>
            <person name="Sisk P."/>
            <person name="Sykes S."/>
            <person name="Wortman J."/>
            <person name="Nusbaum C."/>
            <person name="Birren B."/>
        </authorList>
    </citation>
    <scope>NUCLEOTIDE SEQUENCE [LARGE SCALE GENOMIC DNA]</scope>
    <source>
        <strain evidence="3 4">ATCC 51939</strain>
    </source>
</reference>
<feature type="region of interest" description="Disordered" evidence="1">
    <location>
        <begin position="1"/>
        <end position="27"/>
    </location>
</feature>
<protein>
    <submittedName>
        <fullName evidence="3">Uncharacterized protein</fullName>
    </submittedName>
</protein>
<evidence type="ECO:0000256" key="1">
    <source>
        <dbReference type="SAM" id="MobiDB-lite"/>
    </source>
</evidence>
<dbReference type="STRING" id="1125699.HMPREF9194_01187"/>
<organism evidence="3 4">
    <name type="scientific">Treponema maltophilum ATCC 51939</name>
    <dbReference type="NCBI Taxonomy" id="1125699"/>
    <lineage>
        <taxon>Bacteria</taxon>
        <taxon>Pseudomonadati</taxon>
        <taxon>Spirochaetota</taxon>
        <taxon>Spirochaetia</taxon>
        <taxon>Spirochaetales</taxon>
        <taxon>Treponemataceae</taxon>
        <taxon>Treponema</taxon>
    </lineage>
</organism>
<feature type="transmembrane region" description="Helical" evidence="2">
    <location>
        <begin position="80"/>
        <end position="98"/>
    </location>
</feature>
<dbReference type="Proteomes" id="UP000014541">
    <property type="component" value="Unassembled WGS sequence"/>
</dbReference>
<dbReference type="RefSeq" id="WP_016525473.1">
    <property type="nucleotide sequence ID" value="NZ_KE332518.1"/>
</dbReference>
<comment type="caution">
    <text evidence="3">The sequence shown here is derived from an EMBL/GenBank/DDBJ whole genome shotgun (WGS) entry which is preliminary data.</text>
</comment>
<gene>
    <name evidence="3" type="ORF">HMPREF9194_01187</name>
</gene>
<keyword evidence="2" id="KW-1133">Transmembrane helix</keyword>
<keyword evidence="4" id="KW-1185">Reference proteome</keyword>
<dbReference type="AlphaFoldDB" id="S3KF51"/>
<name>S3KF51_TREMA</name>
<dbReference type="EMBL" id="ATFF01000006">
    <property type="protein sequence ID" value="EPF30862.1"/>
    <property type="molecule type" value="Genomic_DNA"/>
</dbReference>